<protein>
    <submittedName>
        <fullName evidence="2">Uncharacterized protein</fullName>
    </submittedName>
</protein>
<feature type="transmembrane region" description="Helical" evidence="1">
    <location>
        <begin position="392"/>
        <end position="412"/>
    </location>
</feature>
<accession>A0AA41YH70</accession>
<keyword evidence="1" id="KW-1133">Transmembrane helix</keyword>
<keyword evidence="3" id="KW-1185">Reference proteome</keyword>
<dbReference type="EMBL" id="JAPDNT010000001">
    <property type="protein sequence ID" value="MCW3473144.1"/>
    <property type="molecule type" value="Genomic_DNA"/>
</dbReference>
<gene>
    <name evidence="2" type="ORF">OL599_01000</name>
</gene>
<feature type="transmembrane region" description="Helical" evidence="1">
    <location>
        <begin position="150"/>
        <end position="181"/>
    </location>
</feature>
<dbReference type="RefSeq" id="WP_264711722.1">
    <property type="nucleotide sequence ID" value="NZ_JAPDNT010000001.1"/>
</dbReference>
<organism evidence="2 3">
    <name type="scientific">Limobrevibacterium gyesilva</name>
    <dbReference type="NCBI Taxonomy" id="2991712"/>
    <lineage>
        <taxon>Bacteria</taxon>
        <taxon>Pseudomonadati</taxon>
        <taxon>Pseudomonadota</taxon>
        <taxon>Alphaproteobacteria</taxon>
        <taxon>Acetobacterales</taxon>
        <taxon>Acetobacteraceae</taxon>
        <taxon>Limobrevibacterium</taxon>
    </lineage>
</organism>
<dbReference type="AlphaFoldDB" id="A0AA41YH70"/>
<feature type="transmembrane region" description="Helical" evidence="1">
    <location>
        <begin position="193"/>
        <end position="213"/>
    </location>
</feature>
<reference evidence="2" key="2">
    <citation type="submission" date="2022-10" db="EMBL/GenBank/DDBJ databases">
        <authorList>
            <person name="Trinh H.N."/>
        </authorList>
    </citation>
    <scope>NUCLEOTIDE SEQUENCE</scope>
    <source>
        <strain evidence="2">RN2-1</strain>
    </source>
</reference>
<keyword evidence="1" id="KW-0472">Membrane</keyword>
<keyword evidence="1" id="KW-0812">Transmembrane</keyword>
<name>A0AA41YH70_9PROT</name>
<feature type="transmembrane region" description="Helical" evidence="1">
    <location>
        <begin position="348"/>
        <end position="371"/>
    </location>
</feature>
<feature type="transmembrane region" description="Helical" evidence="1">
    <location>
        <begin position="124"/>
        <end position="143"/>
    </location>
</feature>
<reference evidence="2" key="1">
    <citation type="submission" date="2022-09" db="EMBL/GenBank/DDBJ databases">
        <title>Rhodovastum sp. nov. RN2-1 isolated from soil in Seongnam, South Korea.</title>
        <authorList>
            <person name="Le N.T."/>
        </authorList>
    </citation>
    <scope>NUCLEOTIDE SEQUENCE</scope>
    <source>
        <strain evidence="2">RN2-1</strain>
    </source>
</reference>
<evidence type="ECO:0000256" key="1">
    <source>
        <dbReference type="SAM" id="Phobius"/>
    </source>
</evidence>
<sequence>MTRTTAIAASILAVALLSLGVTGQLAPWPSPDTPTYLAAARSATPLAELRLPVYGWLAAPLLASAAPGWLLPGLQVGAFMAASLWLVVVLRRHFLSGPAAVAMAVALAGSNELLVWGHALLPEVPGHAALLAALALVLEIAAGRRAVWRVLWAALAATLAWALRPSLLPFILLLPLLVLLLPRPATLRVHGRAAWLLVALLLPFLTLSGLRAIRYHDFNVVSFNGFQMSGVAALMLTPDIADRLPPAHQDLARQIIARRDTLIAAGQALPIPLNSSGQRSFVSAAALYFDVLARSFDVVVWEGVSPLRQADESWPAFTLRLQALSLATFRAAPAYYSAWVAGATGRAVGHMLVLNPIFVLACTVLFGMVLWRGLRGASAPEPDSAGRRDIPPLLALTGVYLLGTAVPIVLVTMPAARYTDSACLFLAAWPVYGTLRLLRRS</sequence>
<comment type="caution">
    <text evidence="2">The sequence shown here is derived from an EMBL/GenBank/DDBJ whole genome shotgun (WGS) entry which is preliminary data.</text>
</comment>
<feature type="transmembrane region" description="Helical" evidence="1">
    <location>
        <begin position="69"/>
        <end position="90"/>
    </location>
</feature>
<evidence type="ECO:0000313" key="3">
    <source>
        <dbReference type="Proteomes" id="UP001165679"/>
    </source>
</evidence>
<dbReference type="Proteomes" id="UP001165679">
    <property type="component" value="Unassembled WGS sequence"/>
</dbReference>
<proteinExistence type="predicted"/>
<evidence type="ECO:0000313" key="2">
    <source>
        <dbReference type="EMBL" id="MCW3473144.1"/>
    </source>
</evidence>
<feature type="transmembrane region" description="Helical" evidence="1">
    <location>
        <begin position="97"/>
        <end position="118"/>
    </location>
</feature>